<evidence type="ECO:0000313" key="2">
    <source>
        <dbReference type="EMBL" id="XCJ80103.1"/>
    </source>
</evidence>
<dbReference type="RefSeq" id="WP_353980949.1">
    <property type="nucleotide sequence ID" value="NZ_CP159578.1"/>
</dbReference>
<feature type="domain" description="Endonuclease GajA/Old nuclease/RecF-like AAA" evidence="1">
    <location>
        <begin position="2"/>
        <end position="410"/>
    </location>
</feature>
<proteinExistence type="predicted"/>
<name>A0AB74UG08_9GAMM</name>
<dbReference type="PANTHER" id="PTHR43581:SF4">
    <property type="entry name" value="ATP_GTP PHOSPHATASE"/>
    <property type="match status" value="1"/>
</dbReference>
<reference evidence="2" key="1">
    <citation type="submission" date="2024-06" db="EMBL/GenBank/DDBJ databases">
        <title>Complete genome of Salinicola endophyticus HNIBRBA4755.</title>
        <authorList>
            <person name="Shin S.Y."/>
            <person name="Kang H."/>
            <person name="Song J."/>
        </authorList>
    </citation>
    <scope>NUCLEOTIDE SEQUENCE</scope>
    <source>
        <strain evidence="2">HNIBRBA4755</strain>
    </source>
</reference>
<dbReference type="PANTHER" id="PTHR43581">
    <property type="entry name" value="ATP/GTP PHOSPHATASE"/>
    <property type="match status" value="1"/>
</dbReference>
<protein>
    <submittedName>
        <fullName evidence="2">AAA family ATPase</fullName>
    </submittedName>
</protein>
<dbReference type="InterPro" id="IPR041685">
    <property type="entry name" value="AAA_GajA/Old/RecF-like"/>
</dbReference>
<gene>
    <name evidence="2" type="ORF">ABV408_02735</name>
</gene>
<dbReference type="SUPFAM" id="SSF52540">
    <property type="entry name" value="P-loop containing nucleoside triphosphate hydrolases"/>
    <property type="match status" value="1"/>
</dbReference>
<dbReference type="InterPro" id="IPR051396">
    <property type="entry name" value="Bact_Antivir_Def_Nuclease"/>
</dbReference>
<dbReference type="AlphaFoldDB" id="A0AB74UG08"/>
<organism evidence="2">
    <name type="scientific">Salinicola endophyticus</name>
    <dbReference type="NCBI Taxonomy" id="1949083"/>
    <lineage>
        <taxon>Bacteria</taxon>
        <taxon>Pseudomonadati</taxon>
        <taxon>Pseudomonadota</taxon>
        <taxon>Gammaproteobacteria</taxon>
        <taxon>Oceanospirillales</taxon>
        <taxon>Halomonadaceae</taxon>
        <taxon>Salinicola</taxon>
    </lineage>
</organism>
<dbReference type="Pfam" id="PF13175">
    <property type="entry name" value="AAA_15"/>
    <property type="match status" value="1"/>
</dbReference>
<evidence type="ECO:0000259" key="1">
    <source>
        <dbReference type="Pfam" id="PF13175"/>
    </source>
</evidence>
<accession>A0AB74UG08</accession>
<sequence length="479" mass="54442">MKVVIENYGPVHKFEFDTESSFHLIVGTNNVGKSYALSAFYSVLKAVHELSSLRNFYILLEDDLAAKEYPSDEDFPTIDMGKQEVKVNASYRMIAKELFDSTLGAYLSDAIKASYSELSSISNRFSGEKAKITVGLDFFSVILEGDVDGFEVIDVQFSEDFYLRAVKQNRTTVAQENKIIIYRNTKVEKTEKQAVNILRQDCIHRVIKCYRDVSYRINDVHYLPASRSGLYLSLQAFGQIIAQLSQSRSLLSKKIEIPGISQQLSDYFIKLSNINTSNAKSSSEIEEVAKKIERDVLKGTIEFDENEKRLYYQPLNTDLRLDLAGTSSMVSEVAPIVAYIRHILTQVSPAIPARRFRNNLKKYGLFRQVLIIEEPEAHLHPENQIKMTEIYAQLAGLGVSVVMTSHSNYVFNKLSNIMIKKELLPQNVRCDLFAMTDKGGVGFRQEIDEYGIDDNNFIDASQRLLEEKMDLIDSLDDDL</sequence>
<dbReference type="EMBL" id="CP159578">
    <property type="protein sequence ID" value="XCJ80103.1"/>
    <property type="molecule type" value="Genomic_DNA"/>
</dbReference>
<dbReference type="Gene3D" id="3.40.50.300">
    <property type="entry name" value="P-loop containing nucleotide triphosphate hydrolases"/>
    <property type="match status" value="1"/>
</dbReference>
<dbReference type="InterPro" id="IPR027417">
    <property type="entry name" value="P-loop_NTPase"/>
</dbReference>